<dbReference type="EMBL" id="UINC01157618">
    <property type="protein sequence ID" value="SVD54706.1"/>
    <property type="molecule type" value="Genomic_DNA"/>
</dbReference>
<evidence type="ECO:0000313" key="1">
    <source>
        <dbReference type="EMBL" id="SVD54706.1"/>
    </source>
</evidence>
<dbReference type="AlphaFoldDB" id="A0A382W777"/>
<reference evidence="1" key="1">
    <citation type="submission" date="2018-05" db="EMBL/GenBank/DDBJ databases">
        <authorList>
            <person name="Lanie J.A."/>
            <person name="Ng W.-L."/>
            <person name="Kazmierczak K.M."/>
            <person name="Andrzejewski T.M."/>
            <person name="Davidsen T.M."/>
            <person name="Wayne K.J."/>
            <person name="Tettelin H."/>
            <person name="Glass J.I."/>
            <person name="Rusch D."/>
            <person name="Podicherti R."/>
            <person name="Tsui H.-C.T."/>
            <person name="Winkler M.E."/>
        </authorList>
    </citation>
    <scope>NUCLEOTIDE SEQUENCE</scope>
</reference>
<proteinExistence type="predicted"/>
<name>A0A382W777_9ZZZZ</name>
<protein>
    <submittedName>
        <fullName evidence="1">Uncharacterized protein</fullName>
    </submittedName>
</protein>
<accession>A0A382W777</accession>
<sequence length="187" mass="20214">VLISGCGGGPTDFRAVCEDASELFQEMGVDASLLGASYVDECVADFEAMPKDEAKYWAAELRNPSESTRTLMELGAGLAELGAGLAEMAEGLEETLESWETEVAITTTSSAKWSRHDIDEVTNGCVDASGAKGADLSRARAFCGCVAELMSDSGYSKYWIETKMEESRYKKLMEETADTCLRKYPAP</sequence>
<feature type="non-terminal residue" evidence="1">
    <location>
        <position position="1"/>
    </location>
</feature>
<organism evidence="1">
    <name type="scientific">marine metagenome</name>
    <dbReference type="NCBI Taxonomy" id="408172"/>
    <lineage>
        <taxon>unclassified sequences</taxon>
        <taxon>metagenomes</taxon>
        <taxon>ecological metagenomes</taxon>
    </lineage>
</organism>
<gene>
    <name evidence="1" type="ORF">METZ01_LOCUS407560</name>
</gene>